<name>A0ABX5X3F2_9GAMM</name>
<evidence type="ECO:0000313" key="3">
    <source>
        <dbReference type="Proteomes" id="UP000315947"/>
    </source>
</evidence>
<accession>A0ABX5X3F2</accession>
<feature type="chain" id="PRO_5047309340" description="DUF306 domain-containing protein" evidence="1">
    <location>
        <begin position="22"/>
        <end position="105"/>
    </location>
</feature>
<keyword evidence="1" id="KW-0732">Signal</keyword>
<protein>
    <recommendedName>
        <fullName evidence="4">DUF306 domain-containing protein</fullName>
    </recommendedName>
</protein>
<keyword evidence="3" id="KW-1185">Reference proteome</keyword>
<gene>
    <name evidence="2" type="ORF">FM037_24595</name>
</gene>
<evidence type="ECO:0008006" key="4">
    <source>
        <dbReference type="Google" id="ProtNLM"/>
    </source>
</evidence>
<organism evidence="2 3">
    <name type="scientific">Shewanella psychropiezotolerans</name>
    <dbReference type="NCBI Taxonomy" id="2593655"/>
    <lineage>
        <taxon>Bacteria</taxon>
        <taxon>Pseudomonadati</taxon>
        <taxon>Pseudomonadota</taxon>
        <taxon>Gammaproteobacteria</taxon>
        <taxon>Alteromonadales</taxon>
        <taxon>Shewanellaceae</taxon>
        <taxon>Shewanella</taxon>
    </lineage>
</organism>
<dbReference type="EMBL" id="CP041614">
    <property type="protein sequence ID" value="QDO85856.1"/>
    <property type="molecule type" value="Genomic_DNA"/>
</dbReference>
<proteinExistence type="predicted"/>
<feature type="signal peptide" evidence="1">
    <location>
        <begin position="1"/>
        <end position="21"/>
    </location>
</feature>
<evidence type="ECO:0000256" key="1">
    <source>
        <dbReference type="SAM" id="SignalP"/>
    </source>
</evidence>
<dbReference type="Proteomes" id="UP000315947">
    <property type="component" value="Chromosome"/>
</dbReference>
<evidence type="ECO:0000313" key="2">
    <source>
        <dbReference type="EMBL" id="QDO85856.1"/>
    </source>
</evidence>
<sequence length="105" mass="11854">MRSLRLLLVLAFLFLPHSVEAKRYWPSQTLTNWTLSLNNGVAYISSSQFADHCNYSRGQINMSGTEFNRALYAYALSAKAKGKSLRYVIDNTQTTCIITGLQEVN</sequence>
<reference evidence="2 3" key="1">
    <citation type="submission" date="2019-07" db="EMBL/GenBank/DDBJ databases">
        <title>Shewanella sp. YLB-06 whole genomic sequence.</title>
        <authorList>
            <person name="Yu L."/>
        </authorList>
    </citation>
    <scope>NUCLEOTIDE SEQUENCE [LARGE SCALE GENOMIC DNA]</scope>
    <source>
        <strain evidence="2 3">YLB-06</strain>
    </source>
</reference>
<dbReference type="RefSeq" id="WP_144048168.1">
    <property type="nucleotide sequence ID" value="NZ_CP041614.1"/>
</dbReference>